<dbReference type="Proteomes" id="UP000789901">
    <property type="component" value="Unassembled WGS sequence"/>
</dbReference>
<feature type="non-terminal residue" evidence="2">
    <location>
        <position position="132"/>
    </location>
</feature>
<dbReference type="EMBL" id="CAJVQB010137195">
    <property type="protein sequence ID" value="CAG8854380.1"/>
    <property type="molecule type" value="Genomic_DNA"/>
</dbReference>
<keyword evidence="3" id="KW-1185">Reference proteome</keyword>
<organism evidence="2 3">
    <name type="scientific">Gigaspora margarita</name>
    <dbReference type="NCBI Taxonomy" id="4874"/>
    <lineage>
        <taxon>Eukaryota</taxon>
        <taxon>Fungi</taxon>
        <taxon>Fungi incertae sedis</taxon>
        <taxon>Mucoromycota</taxon>
        <taxon>Glomeromycotina</taxon>
        <taxon>Glomeromycetes</taxon>
        <taxon>Diversisporales</taxon>
        <taxon>Gigasporaceae</taxon>
        <taxon>Gigaspora</taxon>
    </lineage>
</organism>
<reference evidence="2 3" key="1">
    <citation type="submission" date="2021-06" db="EMBL/GenBank/DDBJ databases">
        <authorList>
            <person name="Kallberg Y."/>
            <person name="Tangrot J."/>
            <person name="Rosling A."/>
        </authorList>
    </citation>
    <scope>NUCLEOTIDE SEQUENCE [LARGE SCALE GENOMIC DNA]</scope>
    <source>
        <strain evidence="2 3">120-4 pot B 10/14</strain>
    </source>
</reference>
<name>A0ABN7XHW2_GIGMA</name>
<evidence type="ECO:0000313" key="3">
    <source>
        <dbReference type="Proteomes" id="UP000789901"/>
    </source>
</evidence>
<comment type="caution">
    <text evidence="2">The sequence shown here is derived from an EMBL/GenBank/DDBJ whole genome shotgun (WGS) entry which is preliminary data.</text>
</comment>
<accession>A0ABN7XHW2</accession>
<feature type="non-terminal residue" evidence="2">
    <location>
        <position position="1"/>
    </location>
</feature>
<protein>
    <submittedName>
        <fullName evidence="2">13071_t:CDS:1</fullName>
    </submittedName>
</protein>
<proteinExistence type="predicted"/>
<gene>
    <name evidence="2" type="ORF">GMARGA_LOCUS43201</name>
</gene>
<sequence>YFQKQRTSNQTQKLRHNISKKDKAIAKWLGLEDQELVYLIRQMAETYDWIEYKLASKQTVFLEETDLIQSSNSTYKDTQIHLNTKKVLILAECGIMDYGTLELQEALNNNTGKNAASKRKVDPESSQEDTNK</sequence>
<evidence type="ECO:0000256" key="1">
    <source>
        <dbReference type="SAM" id="MobiDB-lite"/>
    </source>
</evidence>
<feature type="compositionally biased region" description="Basic and acidic residues" evidence="1">
    <location>
        <begin position="119"/>
        <end position="132"/>
    </location>
</feature>
<feature type="region of interest" description="Disordered" evidence="1">
    <location>
        <begin position="112"/>
        <end position="132"/>
    </location>
</feature>
<evidence type="ECO:0000313" key="2">
    <source>
        <dbReference type="EMBL" id="CAG8854380.1"/>
    </source>
</evidence>